<evidence type="ECO:0000256" key="1">
    <source>
        <dbReference type="SAM" id="SignalP"/>
    </source>
</evidence>
<keyword evidence="3" id="KW-1185">Reference proteome</keyword>
<accession>A0ABX0PEM8</accession>
<name>A0ABX0PEM8_9BURK</name>
<evidence type="ECO:0000313" key="3">
    <source>
        <dbReference type="Proteomes" id="UP000716322"/>
    </source>
</evidence>
<evidence type="ECO:0000313" key="2">
    <source>
        <dbReference type="EMBL" id="NIA55822.1"/>
    </source>
</evidence>
<feature type="signal peptide" evidence="1">
    <location>
        <begin position="1"/>
        <end position="27"/>
    </location>
</feature>
<evidence type="ECO:0008006" key="4">
    <source>
        <dbReference type="Google" id="ProtNLM"/>
    </source>
</evidence>
<dbReference type="EMBL" id="JAAQOM010000012">
    <property type="protein sequence ID" value="NIA55822.1"/>
    <property type="molecule type" value="Genomic_DNA"/>
</dbReference>
<organism evidence="2 3">
    <name type="scientific">Telluria antibiotica</name>
    <dbReference type="NCBI Taxonomy" id="2717319"/>
    <lineage>
        <taxon>Bacteria</taxon>
        <taxon>Pseudomonadati</taxon>
        <taxon>Pseudomonadota</taxon>
        <taxon>Betaproteobacteria</taxon>
        <taxon>Burkholderiales</taxon>
        <taxon>Oxalobacteraceae</taxon>
        <taxon>Telluria group</taxon>
        <taxon>Telluria</taxon>
    </lineage>
</organism>
<keyword evidence="1" id="KW-0732">Signal</keyword>
<reference evidence="2 3" key="1">
    <citation type="submission" date="2020-03" db="EMBL/GenBank/DDBJ databases">
        <title>Genome sequence of strain Massilia sp. TW-1.</title>
        <authorList>
            <person name="Chaudhary D.K."/>
        </authorList>
    </citation>
    <scope>NUCLEOTIDE SEQUENCE [LARGE SCALE GENOMIC DNA]</scope>
    <source>
        <strain evidence="2 3">TW-1</strain>
    </source>
</reference>
<dbReference type="Proteomes" id="UP000716322">
    <property type="component" value="Unassembled WGS sequence"/>
</dbReference>
<sequence>MTGHSIMTRACRCIAAFVLAAAFAGCAATGNGTVTTLTQQGAARVIVIGKSTKADIEAAFGRANVTPFANGYELWLYQVGYSKAVDSMPYVNLVVSSADNKRELSILFDKNGVVKKYLLMDQ</sequence>
<protein>
    <recommendedName>
        <fullName evidence="4">Lipoprotein SmpA/OmlA domain-containing protein</fullName>
    </recommendedName>
</protein>
<dbReference type="RefSeq" id="WP_166861412.1">
    <property type="nucleotide sequence ID" value="NZ_JAAQOM010000012.1"/>
</dbReference>
<gene>
    <name evidence="2" type="ORF">HAV22_19495</name>
</gene>
<proteinExistence type="predicted"/>
<comment type="caution">
    <text evidence="2">The sequence shown here is derived from an EMBL/GenBank/DDBJ whole genome shotgun (WGS) entry which is preliminary data.</text>
</comment>
<feature type="chain" id="PRO_5046521500" description="Lipoprotein SmpA/OmlA domain-containing protein" evidence="1">
    <location>
        <begin position="28"/>
        <end position="122"/>
    </location>
</feature>